<accession>E9I5E8</accession>
<evidence type="ECO:0000313" key="2">
    <source>
        <dbReference type="EMBL" id="EFX60782.1"/>
    </source>
</evidence>
<keyword evidence="3" id="KW-1185">Reference proteome</keyword>
<feature type="non-terminal residue" evidence="2">
    <location>
        <position position="215"/>
    </location>
</feature>
<evidence type="ECO:0000256" key="1">
    <source>
        <dbReference type="SAM" id="MobiDB-lite"/>
    </source>
</evidence>
<dbReference type="Proteomes" id="UP000000305">
    <property type="component" value="Unassembled WGS sequence"/>
</dbReference>
<feature type="compositionally biased region" description="Basic and acidic residues" evidence="1">
    <location>
        <begin position="104"/>
        <end position="114"/>
    </location>
</feature>
<protein>
    <submittedName>
        <fullName evidence="2">Uncharacterized protein</fullName>
    </submittedName>
</protein>
<reference evidence="2 3" key="1">
    <citation type="journal article" date="2011" name="Science">
        <title>The ecoresponsive genome of Daphnia pulex.</title>
        <authorList>
            <person name="Colbourne J.K."/>
            <person name="Pfrender M.E."/>
            <person name="Gilbert D."/>
            <person name="Thomas W.K."/>
            <person name="Tucker A."/>
            <person name="Oakley T.H."/>
            <person name="Tokishita S."/>
            <person name="Aerts A."/>
            <person name="Arnold G.J."/>
            <person name="Basu M.K."/>
            <person name="Bauer D.J."/>
            <person name="Caceres C.E."/>
            <person name="Carmel L."/>
            <person name="Casola C."/>
            <person name="Choi J.H."/>
            <person name="Detter J.C."/>
            <person name="Dong Q."/>
            <person name="Dusheyko S."/>
            <person name="Eads B.D."/>
            <person name="Frohlich T."/>
            <person name="Geiler-Samerotte K.A."/>
            <person name="Gerlach D."/>
            <person name="Hatcher P."/>
            <person name="Jogdeo S."/>
            <person name="Krijgsveld J."/>
            <person name="Kriventseva E.V."/>
            <person name="Kultz D."/>
            <person name="Laforsch C."/>
            <person name="Lindquist E."/>
            <person name="Lopez J."/>
            <person name="Manak J.R."/>
            <person name="Muller J."/>
            <person name="Pangilinan J."/>
            <person name="Patwardhan R.P."/>
            <person name="Pitluck S."/>
            <person name="Pritham E.J."/>
            <person name="Rechtsteiner A."/>
            <person name="Rho M."/>
            <person name="Rogozin I.B."/>
            <person name="Sakarya O."/>
            <person name="Salamov A."/>
            <person name="Schaack S."/>
            <person name="Shapiro H."/>
            <person name="Shiga Y."/>
            <person name="Skalitzky C."/>
            <person name="Smith Z."/>
            <person name="Souvorov A."/>
            <person name="Sung W."/>
            <person name="Tang Z."/>
            <person name="Tsuchiya D."/>
            <person name="Tu H."/>
            <person name="Vos H."/>
            <person name="Wang M."/>
            <person name="Wolf Y.I."/>
            <person name="Yamagata H."/>
            <person name="Yamada T."/>
            <person name="Ye Y."/>
            <person name="Shaw J.R."/>
            <person name="Andrews J."/>
            <person name="Crease T.J."/>
            <person name="Tang H."/>
            <person name="Lucas S.M."/>
            <person name="Robertson H.M."/>
            <person name="Bork P."/>
            <person name="Koonin E.V."/>
            <person name="Zdobnov E.M."/>
            <person name="Grigoriev I.V."/>
            <person name="Lynch M."/>
            <person name="Boore J.L."/>
        </authorList>
    </citation>
    <scope>NUCLEOTIDE SEQUENCE [LARGE SCALE GENOMIC DNA]</scope>
</reference>
<dbReference type="AlphaFoldDB" id="E9I5E8"/>
<feature type="region of interest" description="Disordered" evidence="1">
    <location>
        <begin position="94"/>
        <end position="152"/>
    </location>
</feature>
<dbReference type="EMBL" id="GL735591">
    <property type="protein sequence ID" value="EFX60782.1"/>
    <property type="molecule type" value="Genomic_DNA"/>
</dbReference>
<sequence length="215" mass="24335">TVVKLFRVDIAIKRFIRFHHHVHRMFSSQICLLKLLKSSSLSVIHSKCRSTKRSIQEGFFRLSRLPQNLPSWRFYIPKMKNRIVNPMEIPGDSFSIKKIPGKKTKLDPSGDKQTPRGPKGNKNTKTMKINKKPRMMKKSDGKKTQSNNESSGSLARAITYGCATHMAEDSLGDGVVLMGPLRTCLLQTLFRPLELLPILSASSGDNLNLMKNDER</sequence>
<gene>
    <name evidence="2" type="ORF">DAPPUDRAFT_122983</name>
</gene>
<organism evidence="2 3">
    <name type="scientific">Daphnia pulex</name>
    <name type="common">Water flea</name>
    <dbReference type="NCBI Taxonomy" id="6669"/>
    <lineage>
        <taxon>Eukaryota</taxon>
        <taxon>Metazoa</taxon>
        <taxon>Ecdysozoa</taxon>
        <taxon>Arthropoda</taxon>
        <taxon>Crustacea</taxon>
        <taxon>Branchiopoda</taxon>
        <taxon>Diplostraca</taxon>
        <taxon>Cladocera</taxon>
        <taxon>Anomopoda</taxon>
        <taxon>Daphniidae</taxon>
        <taxon>Daphnia</taxon>
    </lineage>
</organism>
<proteinExistence type="predicted"/>
<name>E9I5E8_DAPPU</name>
<dbReference type="InParanoid" id="E9I5E8"/>
<dbReference type="HOGENOM" id="CLU_1286110_0_0_1"/>
<evidence type="ECO:0000313" key="3">
    <source>
        <dbReference type="Proteomes" id="UP000000305"/>
    </source>
</evidence>
<dbReference type="KEGG" id="dpx:DAPPUDRAFT_122983"/>